<reference evidence="2" key="1">
    <citation type="submission" date="2016-03" db="EMBL/GenBank/DDBJ databases">
        <authorList>
            <person name="Ploux O."/>
        </authorList>
    </citation>
    <scope>NUCLEOTIDE SEQUENCE</scope>
    <source>
        <strain evidence="2">UC10</strain>
    </source>
</reference>
<protein>
    <submittedName>
        <fullName evidence="2">Uncharacterized protein</fullName>
    </submittedName>
</protein>
<dbReference type="EMBL" id="FLQS01000010">
    <property type="protein sequence ID" value="SBS73812.1"/>
    <property type="molecule type" value="Genomic_DNA"/>
</dbReference>
<proteinExistence type="predicted"/>
<organism evidence="2">
    <name type="scientific">uncultured Mycobacterium sp</name>
    <dbReference type="NCBI Taxonomy" id="171292"/>
    <lineage>
        <taxon>Bacteria</taxon>
        <taxon>Bacillati</taxon>
        <taxon>Actinomycetota</taxon>
        <taxon>Actinomycetes</taxon>
        <taxon>Mycobacteriales</taxon>
        <taxon>Mycobacteriaceae</taxon>
        <taxon>Mycobacterium</taxon>
        <taxon>environmental samples</taxon>
    </lineage>
</organism>
<evidence type="ECO:0000256" key="1">
    <source>
        <dbReference type="SAM" id="MobiDB-lite"/>
    </source>
</evidence>
<feature type="region of interest" description="Disordered" evidence="1">
    <location>
        <begin position="20"/>
        <end position="39"/>
    </location>
</feature>
<accession>A0A1Y5P565</accession>
<gene>
    <name evidence="2" type="ORF">MHPYR_180073</name>
</gene>
<name>A0A1Y5P565_9MYCO</name>
<evidence type="ECO:0000313" key="2">
    <source>
        <dbReference type="EMBL" id="SBS73812.1"/>
    </source>
</evidence>
<sequence>MPRLTVKLDDQVMFDREVDECEGKDERGGHFSLTAEYPPLPPMAPPITITNEQLMRLQDDSLLMQDIKELGR</sequence>
<dbReference type="AlphaFoldDB" id="A0A1Y5P565"/>